<keyword evidence="5 6" id="KW-0472">Membrane</keyword>
<evidence type="ECO:0000256" key="4">
    <source>
        <dbReference type="ARBA" id="ARBA00022989"/>
    </source>
</evidence>
<evidence type="ECO:0000313" key="7">
    <source>
        <dbReference type="EMBL" id="CAB4364958.1"/>
    </source>
</evidence>
<evidence type="ECO:0000313" key="10">
    <source>
        <dbReference type="EMBL" id="CAB4946333.1"/>
    </source>
</evidence>
<reference evidence="11" key="1">
    <citation type="submission" date="2020-05" db="EMBL/GenBank/DDBJ databases">
        <authorList>
            <person name="Chiriac C."/>
            <person name="Salcher M."/>
            <person name="Ghai R."/>
            <person name="Kavagutti S V."/>
        </authorList>
    </citation>
    <scope>NUCLEOTIDE SEQUENCE</scope>
</reference>
<evidence type="ECO:0000313" key="9">
    <source>
        <dbReference type="EMBL" id="CAB4853148.1"/>
    </source>
</evidence>
<feature type="transmembrane region" description="Helical" evidence="6">
    <location>
        <begin position="159"/>
        <end position="179"/>
    </location>
</feature>
<dbReference type="EMBL" id="CAFBMT010000017">
    <property type="protein sequence ID" value="CAB4946333.1"/>
    <property type="molecule type" value="Genomic_DNA"/>
</dbReference>
<dbReference type="GO" id="GO:0008360">
    <property type="term" value="P:regulation of cell shape"/>
    <property type="evidence" value="ECO:0007669"/>
    <property type="project" value="UniProtKB-KW"/>
</dbReference>
<gene>
    <name evidence="8" type="ORF">UFOPK2656_02914</name>
    <name evidence="9" type="ORF">UFOPK3267_02673</name>
    <name evidence="10" type="ORF">UFOPK3651_02540</name>
    <name evidence="11" type="ORF">UFOPK3931_01687</name>
    <name evidence="7" type="ORF">UFOPK4189_02715</name>
</gene>
<dbReference type="InterPro" id="IPR001182">
    <property type="entry name" value="FtsW/RodA"/>
</dbReference>
<dbReference type="AlphaFoldDB" id="A0A6J7NUN0"/>
<organism evidence="11">
    <name type="scientific">freshwater metagenome</name>
    <dbReference type="NCBI Taxonomy" id="449393"/>
    <lineage>
        <taxon>unclassified sequences</taxon>
        <taxon>metagenomes</taxon>
        <taxon>ecological metagenomes</taxon>
    </lineage>
</organism>
<feature type="transmembrane region" description="Helical" evidence="6">
    <location>
        <begin position="185"/>
        <end position="202"/>
    </location>
</feature>
<dbReference type="PANTHER" id="PTHR30474">
    <property type="entry name" value="CELL CYCLE PROTEIN"/>
    <property type="match status" value="1"/>
</dbReference>
<dbReference type="EMBL" id="CAFBIY010000206">
    <property type="protein sequence ID" value="CAB4853148.1"/>
    <property type="molecule type" value="Genomic_DNA"/>
</dbReference>
<dbReference type="EMBL" id="CAEZYF010000025">
    <property type="protein sequence ID" value="CAB4741172.1"/>
    <property type="molecule type" value="Genomic_DNA"/>
</dbReference>
<keyword evidence="3" id="KW-0133">Cell shape</keyword>
<dbReference type="GO" id="GO:0051301">
    <property type="term" value="P:cell division"/>
    <property type="evidence" value="ECO:0007669"/>
    <property type="project" value="InterPro"/>
</dbReference>
<evidence type="ECO:0000256" key="1">
    <source>
        <dbReference type="ARBA" id="ARBA00004141"/>
    </source>
</evidence>
<proteinExistence type="predicted"/>
<sequence>MAATFLRRRPDSGLGNIRASASAPTRNIDWVLMMAVSALSLLGLAVIYSASRTKYGPGATAPFDFQFVTRQEIFLIGAVITMAIVMAFDYDWWKDHARFLYGATLMLLTLVILVGAVSGGASLSFNVGPLKLQPAEFSKFTVLLTVAAYLAEDRSDVLLYHRFIIGLMLVGMPAGLIILQPDLGTSSVLIVMAMGIMLVAGAKLRYMALITFVSIGTVGGALVTDLLSQYQLRRFTAFFNQDSNDPALRDYVYQGRNAVRAVATGGIAGKGWLHGPITMARNDIPVQWADFPFSAVGEEFGLVGAAVLLGLYAVVLLRIWRISHLSRDLLGTYLCVGVFSILLWQVFQSIAMTVGIMPITGLPLPFISYGGSGLVTFFALMGLVQNVHMRRYR</sequence>
<feature type="transmembrane region" description="Helical" evidence="6">
    <location>
        <begin position="30"/>
        <end position="51"/>
    </location>
</feature>
<evidence type="ECO:0000256" key="5">
    <source>
        <dbReference type="ARBA" id="ARBA00023136"/>
    </source>
</evidence>
<dbReference type="Pfam" id="PF01098">
    <property type="entry name" value="FTSW_RODA_SPOVE"/>
    <property type="match status" value="1"/>
</dbReference>
<accession>A0A6J7NUN0</accession>
<keyword evidence="4 6" id="KW-1133">Transmembrane helix</keyword>
<feature type="transmembrane region" description="Helical" evidence="6">
    <location>
        <begin position="300"/>
        <end position="320"/>
    </location>
</feature>
<dbReference type="PANTHER" id="PTHR30474:SF14">
    <property type="entry name" value="CELL CYCLE PROTEIN"/>
    <property type="match status" value="1"/>
</dbReference>
<dbReference type="GO" id="GO:0015648">
    <property type="term" value="F:lipid-linked peptidoglycan transporter activity"/>
    <property type="evidence" value="ECO:0007669"/>
    <property type="project" value="TreeGrafter"/>
</dbReference>
<feature type="transmembrane region" description="Helical" evidence="6">
    <location>
        <begin position="332"/>
        <end position="360"/>
    </location>
</feature>
<feature type="transmembrane region" description="Helical" evidence="6">
    <location>
        <begin position="71"/>
        <end position="88"/>
    </location>
</feature>
<dbReference type="GO" id="GO:0032153">
    <property type="term" value="C:cell division site"/>
    <property type="evidence" value="ECO:0007669"/>
    <property type="project" value="TreeGrafter"/>
</dbReference>
<feature type="transmembrane region" description="Helical" evidence="6">
    <location>
        <begin position="100"/>
        <end position="125"/>
    </location>
</feature>
<evidence type="ECO:0000313" key="11">
    <source>
        <dbReference type="EMBL" id="CAB4994322.1"/>
    </source>
</evidence>
<keyword evidence="2 6" id="KW-0812">Transmembrane</keyword>
<feature type="transmembrane region" description="Helical" evidence="6">
    <location>
        <begin position="366"/>
        <end position="384"/>
    </location>
</feature>
<evidence type="ECO:0000313" key="8">
    <source>
        <dbReference type="EMBL" id="CAB4741172.1"/>
    </source>
</evidence>
<protein>
    <submittedName>
        <fullName evidence="11">Unannotated protein</fullName>
    </submittedName>
</protein>
<evidence type="ECO:0000256" key="3">
    <source>
        <dbReference type="ARBA" id="ARBA00022960"/>
    </source>
</evidence>
<dbReference type="GO" id="GO:0005886">
    <property type="term" value="C:plasma membrane"/>
    <property type="evidence" value="ECO:0007669"/>
    <property type="project" value="TreeGrafter"/>
</dbReference>
<comment type="subcellular location">
    <subcellularLocation>
        <location evidence="1">Membrane</location>
        <topology evidence="1">Multi-pass membrane protein</topology>
    </subcellularLocation>
</comment>
<dbReference type="EMBL" id="CAESGF010000021">
    <property type="protein sequence ID" value="CAB4364958.1"/>
    <property type="molecule type" value="Genomic_DNA"/>
</dbReference>
<feature type="transmembrane region" description="Helical" evidence="6">
    <location>
        <begin position="209"/>
        <end position="230"/>
    </location>
</feature>
<evidence type="ECO:0000256" key="6">
    <source>
        <dbReference type="SAM" id="Phobius"/>
    </source>
</evidence>
<dbReference type="EMBL" id="CAFBOL010000043">
    <property type="protein sequence ID" value="CAB4994322.1"/>
    <property type="molecule type" value="Genomic_DNA"/>
</dbReference>
<name>A0A6J7NUN0_9ZZZZ</name>
<evidence type="ECO:0000256" key="2">
    <source>
        <dbReference type="ARBA" id="ARBA00022692"/>
    </source>
</evidence>